<feature type="transmembrane region" description="Helical" evidence="7">
    <location>
        <begin position="135"/>
        <end position="154"/>
    </location>
</feature>
<feature type="transmembrane region" description="Helical" evidence="7">
    <location>
        <begin position="75"/>
        <end position="98"/>
    </location>
</feature>
<organism evidence="9 10">
    <name type="scientific">Aspergillus sydowii CBS 593.65</name>
    <dbReference type="NCBI Taxonomy" id="1036612"/>
    <lineage>
        <taxon>Eukaryota</taxon>
        <taxon>Fungi</taxon>
        <taxon>Dikarya</taxon>
        <taxon>Ascomycota</taxon>
        <taxon>Pezizomycotina</taxon>
        <taxon>Eurotiomycetes</taxon>
        <taxon>Eurotiomycetidae</taxon>
        <taxon>Eurotiales</taxon>
        <taxon>Aspergillaceae</taxon>
        <taxon>Aspergillus</taxon>
        <taxon>Aspergillus subgen. Nidulantes</taxon>
    </lineage>
</organism>
<evidence type="ECO:0000313" key="10">
    <source>
        <dbReference type="Proteomes" id="UP000184356"/>
    </source>
</evidence>
<evidence type="ECO:0000256" key="6">
    <source>
        <dbReference type="ARBA" id="ARBA00037968"/>
    </source>
</evidence>
<dbReference type="PANTHER" id="PTHR43791">
    <property type="entry name" value="PERMEASE-RELATED"/>
    <property type="match status" value="1"/>
</dbReference>
<dbReference type="EMBL" id="KV878585">
    <property type="protein sequence ID" value="OJJ59498.1"/>
    <property type="molecule type" value="Genomic_DNA"/>
</dbReference>
<dbReference type="PROSITE" id="PS50850">
    <property type="entry name" value="MFS"/>
    <property type="match status" value="1"/>
</dbReference>
<evidence type="ECO:0000313" key="9">
    <source>
        <dbReference type="EMBL" id="OJJ59498.1"/>
    </source>
</evidence>
<comment type="subcellular location">
    <subcellularLocation>
        <location evidence="1">Membrane</location>
        <topology evidence="1">Multi-pass membrane protein</topology>
    </subcellularLocation>
</comment>
<feature type="transmembrane region" description="Helical" evidence="7">
    <location>
        <begin position="198"/>
        <end position="217"/>
    </location>
</feature>
<keyword evidence="3 7" id="KW-0812">Transmembrane</keyword>
<evidence type="ECO:0000259" key="8">
    <source>
        <dbReference type="PROSITE" id="PS50850"/>
    </source>
</evidence>
<keyword evidence="10" id="KW-1185">Reference proteome</keyword>
<dbReference type="SUPFAM" id="SSF103473">
    <property type="entry name" value="MFS general substrate transporter"/>
    <property type="match status" value="1"/>
</dbReference>
<dbReference type="FunFam" id="1.20.1250.20:FF:000064">
    <property type="entry name" value="MFS allantoate transporter"/>
    <property type="match status" value="1"/>
</dbReference>
<dbReference type="RefSeq" id="XP_040703304.1">
    <property type="nucleotide sequence ID" value="XM_040841983.1"/>
</dbReference>
<dbReference type="Gene3D" id="1.20.1250.20">
    <property type="entry name" value="MFS general substrate transporter like domains"/>
    <property type="match status" value="1"/>
</dbReference>
<dbReference type="Pfam" id="PF07690">
    <property type="entry name" value="MFS_1"/>
    <property type="match status" value="1"/>
</dbReference>
<dbReference type="GeneID" id="63758056"/>
<dbReference type="OrthoDB" id="6730379at2759"/>
<feature type="transmembrane region" description="Helical" evidence="7">
    <location>
        <begin position="423"/>
        <end position="444"/>
    </location>
</feature>
<evidence type="ECO:0000256" key="1">
    <source>
        <dbReference type="ARBA" id="ARBA00004141"/>
    </source>
</evidence>
<dbReference type="STRING" id="1036612.A0A1L9TJ95"/>
<gene>
    <name evidence="9" type="ORF">ASPSYDRAFT_150260</name>
</gene>
<dbReference type="GO" id="GO:0016020">
    <property type="term" value="C:membrane"/>
    <property type="evidence" value="ECO:0007669"/>
    <property type="project" value="UniProtKB-SubCell"/>
</dbReference>
<feature type="transmembrane region" description="Helical" evidence="7">
    <location>
        <begin position="266"/>
        <end position="289"/>
    </location>
</feature>
<dbReference type="Proteomes" id="UP000184356">
    <property type="component" value="Unassembled WGS sequence"/>
</dbReference>
<dbReference type="InterPro" id="IPR020846">
    <property type="entry name" value="MFS_dom"/>
</dbReference>
<keyword evidence="4 7" id="KW-1133">Transmembrane helix</keyword>
<dbReference type="GO" id="GO:0022857">
    <property type="term" value="F:transmembrane transporter activity"/>
    <property type="evidence" value="ECO:0007669"/>
    <property type="project" value="InterPro"/>
</dbReference>
<feature type="transmembrane region" description="Helical" evidence="7">
    <location>
        <begin position="362"/>
        <end position="380"/>
    </location>
</feature>
<feature type="transmembrane region" description="Helical" evidence="7">
    <location>
        <begin position="166"/>
        <end position="186"/>
    </location>
</feature>
<dbReference type="InterPro" id="IPR011701">
    <property type="entry name" value="MFS"/>
</dbReference>
<evidence type="ECO:0000256" key="2">
    <source>
        <dbReference type="ARBA" id="ARBA00022448"/>
    </source>
</evidence>
<dbReference type="VEuPathDB" id="FungiDB:ASPSYDRAFT_150260"/>
<comment type="similarity">
    <text evidence="6">Belongs to the major facilitator superfamily. Allantoate permease family.</text>
</comment>
<accession>A0A1L9TJ95</accession>
<keyword evidence="2" id="KW-0813">Transport</keyword>
<reference evidence="10" key="1">
    <citation type="journal article" date="2017" name="Genome Biol.">
        <title>Comparative genomics reveals high biological diversity and specific adaptations in the industrially and medically important fungal genus Aspergillus.</title>
        <authorList>
            <person name="de Vries R.P."/>
            <person name="Riley R."/>
            <person name="Wiebenga A."/>
            <person name="Aguilar-Osorio G."/>
            <person name="Amillis S."/>
            <person name="Uchima C.A."/>
            <person name="Anderluh G."/>
            <person name="Asadollahi M."/>
            <person name="Askin M."/>
            <person name="Barry K."/>
            <person name="Battaglia E."/>
            <person name="Bayram O."/>
            <person name="Benocci T."/>
            <person name="Braus-Stromeyer S.A."/>
            <person name="Caldana C."/>
            <person name="Canovas D."/>
            <person name="Cerqueira G.C."/>
            <person name="Chen F."/>
            <person name="Chen W."/>
            <person name="Choi C."/>
            <person name="Clum A."/>
            <person name="Dos Santos R.A."/>
            <person name="Damasio A.R."/>
            <person name="Diallinas G."/>
            <person name="Emri T."/>
            <person name="Fekete E."/>
            <person name="Flipphi M."/>
            <person name="Freyberg S."/>
            <person name="Gallo A."/>
            <person name="Gournas C."/>
            <person name="Habgood R."/>
            <person name="Hainaut M."/>
            <person name="Harispe M.L."/>
            <person name="Henrissat B."/>
            <person name="Hilden K.S."/>
            <person name="Hope R."/>
            <person name="Hossain A."/>
            <person name="Karabika E."/>
            <person name="Karaffa L."/>
            <person name="Karanyi Z."/>
            <person name="Krasevec N."/>
            <person name="Kuo A."/>
            <person name="Kusch H."/>
            <person name="LaButti K."/>
            <person name="Lagendijk E.L."/>
            <person name="Lapidus A."/>
            <person name="Levasseur A."/>
            <person name="Lindquist E."/>
            <person name="Lipzen A."/>
            <person name="Logrieco A.F."/>
            <person name="MacCabe A."/>
            <person name="Maekelae M.R."/>
            <person name="Malavazi I."/>
            <person name="Melin P."/>
            <person name="Meyer V."/>
            <person name="Mielnichuk N."/>
            <person name="Miskei M."/>
            <person name="Molnar A.P."/>
            <person name="Mule G."/>
            <person name="Ngan C.Y."/>
            <person name="Orejas M."/>
            <person name="Orosz E."/>
            <person name="Ouedraogo J.P."/>
            <person name="Overkamp K.M."/>
            <person name="Park H.-S."/>
            <person name="Perrone G."/>
            <person name="Piumi F."/>
            <person name="Punt P.J."/>
            <person name="Ram A.F."/>
            <person name="Ramon A."/>
            <person name="Rauscher S."/>
            <person name="Record E."/>
            <person name="Riano-Pachon D.M."/>
            <person name="Robert V."/>
            <person name="Roehrig J."/>
            <person name="Ruller R."/>
            <person name="Salamov A."/>
            <person name="Salih N.S."/>
            <person name="Samson R.A."/>
            <person name="Sandor E."/>
            <person name="Sanguinetti M."/>
            <person name="Schuetze T."/>
            <person name="Sepcic K."/>
            <person name="Shelest E."/>
            <person name="Sherlock G."/>
            <person name="Sophianopoulou V."/>
            <person name="Squina F.M."/>
            <person name="Sun H."/>
            <person name="Susca A."/>
            <person name="Todd R.B."/>
            <person name="Tsang A."/>
            <person name="Unkles S.E."/>
            <person name="van de Wiele N."/>
            <person name="van Rossen-Uffink D."/>
            <person name="Oliveira J.V."/>
            <person name="Vesth T.C."/>
            <person name="Visser J."/>
            <person name="Yu J.-H."/>
            <person name="Zhou M."/>
            <person name="Andersen M.R."/>
            <person name="Archer D.B."/>
            <person name="Baker S.E."/>
            <person name="Benoit I."/>
            <person name="Brakhage A.A."/>
            <person name="Braus G.H."/>
            <person name="Fischer R."/>
            <person name="Frisvad J.C."/>
            <person name="Goldman G.H."/>
            <person name="Houbraken J."/>
            <person name="Oakley B."/>
            <person name="Pocsi I."/>
            <person name="Scazzocchio C."/>
            <person name="Seiboth B."/>
            <person name="vanKuyk P.A."/>
            <person name="Wortman J."/>
            <person name="Dyer P.S."/>
            <person name="Grigoriev I.V."/>
        </authorList>
    </citation>
    <scope>NUCLEOTIDE SEQUENCE [LARGE SCALE GENOMIC DNA]</scope>
    <source>
        <strain evidence="10">CBS 593.65</strain>
    </source>
</reference>
<evidence type="ECO:0000256" key="5">
    <source>
        <dbReference type="ARBA" id="ARBA00023136"/>
    </source>
</evidence>
<feature type="transmembrane region" description="Helical" evidence="7">
    <location>
        <begin position="105"/>
        <end position="123"/>
    </location>
</feature>
<name>A0A1L9TJ95_9EURO</name>
<keyword evidence="5 7" id="KW-0472">Membrane</keyword>
<feature type="transmembrane region" description="Helical" evidence="7">
    <location>
        <begin position="392"/>
        <end position="411"/>
    </location>
</feature>
<dbReference type="AlphaFoldDB" id="A0A1L9TJ95"/>
<evidence type="ECO:0000256" key="7">
    <source>
        <dbReference type="SAM" id="Phobius"/>
    </source>
</evidence>
<dbReference type="InterPro" id="IPR036259">
    <property type="entry name" value="MFS_trans_sf"/>
</dbReference>
<proteinExistence type="inferred from homology"/>
<feature type="domain" description="Major facilitator superfamily (MFS) profile" evidence="8">
    <location>
        <begin position="38"/>
        <end position="451"/>
    </location>
</feature>
<feature type="transmembrane region" description="Helical" evidence="7">
    <location>
        <begin position="330"/>
        <end position="350"/>
    </location>
</feature>
<evidence type="ECO:0000256" key="4">
    <source>
        <dbReference type="ARBA" id="ARBA00022989"/>
    </source>
</evidence>
<protein>
    <recommendedName>
        <fullName evidence="8">Major facilitator superfamily (MFS) profile domain-containing protein</fullName>
    </recommendedName>
</protein>
<dbReference type="PANTHER" id="PTHR43791:SF103">
    <property type="entry name" value="MAJOR FACILITATOR SUPERFAMILY (MFS) PROFILE DOMAIN-CONTAINING PROTEIN-RELATED"/>
    <property type="match status" value="1"/>
</dbReference>
<sequence>MDAKKNDSVIDADKEYGATETMSSEEEKRLVRKIDFHLMPLLIISYGLQYLDKTSLSYSAVLGLREDLNLKGQEFSWASGIFYIGYLAASYPISLGFVRFPLGRYLSVLIFIWGVVLTLHAVAENYAGLMVLRTLLGVFESAISPGFSLITGMWYTPREHVSRHSFWFAGNATASLIGSGIAYGILQYTGSFSQWKMLFVIFGLITVAWSILLWFYLPDAPSNARFLTPTEREFASLRPKKFQHTTQTKKWDRGQFIETWKDVKTWWLLIFSFIICVPNGGTTSFNTIIINSFGYDEFQTILMGMPAAAFQLTTVILAALFTTYIRKSRLIALVAIFLMALAGILMVKLLPDTKKLSRLAGFWLVTAVAPAFPLMMSMFASNTAGFTKKSSVVALIFVGYCVGNFVGPQFFKNTEAPAYGSAYTTILTCYAISIAMAAGFRVYLDWVNSKRDRAQGICIDPEETRKIDLHADEELDHVDETDLQNQSFRYIL</sequence>
<evidence type="ECO:0000256" key="3">
    <source>
        <dbReference type="ARBA" id="ARBA00022692"/>
    </source>
</evidence>
<feature type="transmembrane region" description="Helical" evidence="7">
    <location>
        <begin position="301"/>
        <end position="323"/>
    </location>
</feature>